<dbReference type="AlphaFoldDB" id="A0A0C9WKJ0"/>
<dbReference type="Proteomes" id="UP000054477">
    <property type="component" value="Unassembled WGS sequence"/>
</dbReference>
<proteinExistence type="predicted"/>
<accession>A0A0C9WKJ0</accession>
<reference evidence="2" key="2">
    <citation type="submission" date="2015-01" db="EMBL/GenBank/DDBJ databases">
        <title>Evolutionary Origins and Diversification of the Mycorrhizal Mutualists.</title>
        <authorList>
            <consortium name="DOE Joint Genome Institute"/>
            <consortium name="Mycorrhizal Genomics Consortium"/>
            <person name="Kohler A."/>
            <person name="Kuo A."/>
            <person name="Nagy L.G."/>
            <person name="Floudas D."/>
            <person name="Copeland A."/>
            <person name="Barry K.W."/>
            <person name="Cichocki N."/>
            <person name="Veneault-Fourrey C."/>
            <person name="LaButti K."/>
            <person name="Lindquist E.A."/>
            <person name="Lipzen A."/>
            <person name="Lundell T."/>
            <person name="Morin E."/>
            <person name="Murat C."/>
            <person name="Riley R."/>
            <person name="Ohm R."/>
            <person name="Sun H."/>
            <person name="Tunlid A."/>
            <person name="Henrissat B."/>
            <person name="Grigoriev I.V."/>
            <person name="Hibbett D.S."/>
            <person name="Martin F."/>
        </authorList>
    </citation>
    <scope>NUCLEOTIDE SEQUENCE [LARGE SCALE GENOMIC DNA]</scope>
    <source>
        <strain evidence="2">LaAM-08-1</strain>
    </source>
</reference>
<evidence type="ECO:0000313" key="1">
    <source>
        <dbReference type="EMBL" id="KIJ96409.1"/>
    </source>
</evidence>
<evidence type="ECO:0000313" key="2">
    <source>
        <dbReference type="Proteomes" id="UP000054477"/>
    </source>
</evidence>
<dbReference type="HOGENOM" id="CLU_2400012_0_0_1"/>
<organism evidence="1 2">
    <name type="scientific">Laccaria amethystina LaAM-08-1</name>
    <dbReference type="NCBI Taxonomy" id="1095629"/>
    <lineage>
        <taxon>Eukaryota</taxon>
        <taxon>Fungi</taxon>
        <taxon>Dikarya</taxon>
        <taxon>Basidiomycota</taxon>
        <taxon>Agaricomycotina</taxon>
        <taxon>Agaricomycetes</taxon>
        <taxon>Agaricomycetidae</taxon>
        <taxon>Agaricales</taxon>
        <taxon>Agaricineae</taxon>
        <taxon>Hydnangiaceae</taxon>
        <taxon>Laccaria</taxon>
    </lineage>
</organism>
<keyword evidence="2" id="KW-1185">Reference proteome</keyword>
<gene>
    <name evidence="1" type="ORF">K443DRAFT_285108</name>
</gene>
<sequence>MTMSTTRTTSLTIYSLGTCLSLFASTRFGHLRATRGRSLESSVLLGEEGKLETGIPCVVCKRGCMSSRVFVAGTWARRASSLHRLPHFRATKR</sequence>
<dbReference type="EMBL" id="KN838723">
    <property type="protein sequence ID" value="KIJ96409.1"/>
    <property type="molecule type" value="Genomic_DNA"/>
</dbReference>
<protein>
    <submittedName>
        <fullName evidence="1">Unplaced genomic scaffold K443scaffold_188, whole genome shotgun sequence</fullName>
    </submittedName>
</protein>
<name>A0A0C9WKJ0_9AGAR</name>
<reference evidence="1 2" key="1">
    <citation type="submission" date="2014-04" db="EMBL/GenBank/DDBJ databases">
        <authorList>
            <consortium name="DOE Joint Genome Institute"/>
            <person name="Kuo A."/>
            <person name="Kohler A."/>
            <person name="Nagy L.G."/>
            <person name="Floudas D."/>
            <person name="Copeland A."/>
            <person name="Barry K.W."/>
            <person name="Cichocki N."/>
            <person name="Veneault-Fourrey C."/>
            <person name="LaButti K."/>
            <person name="Lindquist E.A."/>
            <person name="Lipzen A."/>
            <person name="Lundell T."/>
            <person name="Morin E."/>
            <person name="Murat C."/>
            <person name="Sun H."/>
            <person name="Tunlid A."/>
            <person name="Henrissat B."/>
            <person name="Grigoriev I.V."/>
            <person name="Hibbett D.S."/>
            <person name="Martin F."/>
            <person name="Nordberg H.P."/>
            <person name="Cantor M.N."/>
            <person name="Hua S.X."/>
        </authorList>
    </citation>
    <scope>NUCLEOTIDE SEQUENCE [LARGE SCALE GENOMIC DNA]</scope>
    <source>
        <strain evidence="1 2">LaAM-08-1</strain>
    </source>
</reference>